<evidence type="ECO:0000313" key="2">
    <source>
        <dbReference type="EMBL" id="MDQ0513146.1"/>
    </source>
</evidence>
<dbReference type="InterPro" id="IPR038186">
    <property type="entry name" value="CHAD_dom_sf"/>
</dbReference>
<name>A0ABU0LWP1_9HYPH</name>
<dbReference type="RefSeq" id="WP_306891787.1">
    <property type="nucleotide sequence ID" value="NZ_JAUSVR010000022.1"/>
</dbReference>
<feature type="domain" description="CHAD" evidence="1">
    <location>
        <begin position="12"/>
        <end position="304"/>
    </location>
</feature>
<dbReference type="Gene3D" id="1.40.20.10">
    <property type="entry name" value="CHAD domain"/>
    <property type="match status" value="1"/>
</dbReference>
<proteinExistence type="predicted"/>
<evidence type="ECO:0000259" key="1">
    <source>
        <dbReference type="PROSITE" id="PS51708"/>
    </source>
</evidence>
<dbReference type="EMBL" id="JAUSVR010000022">
    <property type="protein sequence ID" value="MDQ0513146.1"/>
    <property type="molecule type" value="Genomic_DNA"/>
</dbReference>
<dbReference type="Pfam" id="PF05235">
    <property type="entry name" value="CHAD"/>
    <property type="match status" value="1"/>
</dbReference>
<accession>A0ABU0LWP1</accession>
<keyword evidence="3" id="KW-1185">Reference proteome</keyword>
<dbReference type="InterPro" id="IPR007899">
    <property type="entry name" value="CHAD_dom"/>
</dbReference>
<organism evidence="2 3">
    <name type="scientific">Ancylobacter amanitiformis</name>
    <dbReference type="NCBI Taxonomy" id="217069"/>
    <lineage>
        <taxon>Bacteria</taxon>
        <taxon>Pseudomonadati</taxon>
        <taxon>Pseudomonadota</taxon>
        <taxon>Alphaproteobacteria</taxon>
        <taxon>Hyphomicrobiales</taxon>
        <taxon>Xanthobacteraceae</taxon>
        <taxon>Ancylobacter</taxon>
    </lineage>
</organism>
<reference evidence="2 3" key="1">
    <citation type="submission" date="2023-07" db="EMBL/GenBank/DDBJ databases">
        <title>Genomic Encyclopedia of Type Strains, Phase IV (KMG-IV): sequencing the most valuable type-strain genomes for metagenomic binning, comparative biology and taxonomic classification.</title>
        <authorList>
            <person name="Goeker M."/>
        </authorList>
    </citation>
    <scope>NUCLEOTIDE SEQUENCE [LARGE SCALE GENOMIC DNA]</scope>
    <source>
        <strain evidence="2 3">DSM 15561</strain>
    </source>
</reference>
<dbReference type="Proteomes" id="UP001235094">
    <property type="component" value="Unassembled WGS sequence"/>
</dbReference>
<sequence>MSELVHGGSASPSPEGAAGLEAAMSALARALGDAAAQARGALDIAEPVQAVHDVRKAFKRLRALLRLVRHAGGREERAAARVLGRALGTGAGRLSVTRDAAARRAALDDLVEQELIAPAVRGAAGRALAPRAADGQEAGLGRHREELSALIEACAAGARDLAGALGPRRVLDAMTVEYARARRLGGKVDAADPESLHALRKAVVAHRYQMELAGEAWPALGAFWVNELQKLRDRLGTHHDHAVLLHDLLALPPRRASRAEIRETQPATQPAWRAALAASIETRQAKLVRTAMRQHARLFAETPKAFRRRLAAYFDPVQDRE</sequence>
<gene>
    <name evidence="2" type="ORF">QOZ99_004064</name>
</gene>
<dbReference type="PANTHER" id="PTHR39339:SF1">
    <property type="entry name" value="CHAD DOMAIN-CONTAINING PROTEIN"/>
    <property type="match status" value="1"/>
</dbReference>
<dbReference type="PROSITE" id="PS51708">
    <property type="entry name" value="CHAD"/>
    <property type="match status" value="1"/>
</dbReference>
<protein>
    <submittedName>
        <fullName evidence="2">CHAD domain-containing protein</fullName>
    </submittedName>
</protein>
<comment type="caution">
    <text evidence="2">The sequence shown here is derived from an EMBL/GenBank/DDBJ whole genome shotgun (WGS) entry which is preliminary data.</text>
</comment>
<evidence type="ECO:0000313" key="3">
    <source>
        <dbReference type="Proteomes" id="UP001235094"/>
    </source>
</evidence>
<dbReference type="SMART" id="SM00880">
    <property type="entry name" value="CHAD"/>
    <property type="match status" value="1"/>
</dbReference>
<dbReference type="PANTHER" id="PTHR39339">
    <property type="entry name" value="SLR1444 PROTEIN"/>
    <property type="match status" value="1"/>
</dbReference>